<name>A0A6J5X8E9_PRUAR</name>
<dbReference type="Proteomes" id="UP000507245">
    <property type="component" value="Unassembled WGS sequence"/>
</dbReference>
<evidence type="ECO:0000313" key="2">
    <source>
        <dbReference type="Proteomes" id="UP000507245"/>
    </source>
</evidence>
<sequence length="75" mass="8382">MLSQTLYYITTFQKTLSHIYEANLPRAVHRTCLGHHLRRAVQVTELPAFAISLALPRKLYPSSIALPSGFPSSIS</sequence>
<protein>
    <submittedName>
        <fullName evidence="1">Uncharacterized protein</fullName>
    </submittedName>
</protein>
<dbReference type="EMBL" id="CAEKKB010000004">
    <property type="protein sequence ID" value="CAB4308797.1"/>
    <property type="molecule type" value="Genomic_DNA"/>
</dbReference>
<accession>A0A6J5X8E9</accession>
<keyword evidence="2" id="KW-1185">Reference proteome</keyword>
<proteinExistence type="predicted"/>
<reference evidence="2" key="1">
    <citation type="journal article" date="2020" name="Genome Biol.">
        <title>Gamete binning: chromosome-level and haplotype-resolved genome assembly enabled by high-throughput single-cell sequencing of gamete genomes.</title>
        <authorList>
            <person name="Campoy J.A."/>
            <person name="Sun H."/>
            <person name="Goel M."/>
            <person name="Jiao W.-B."/>
            <person name="Folz-Donahue K."/>
            <person name="Wang N."/>
            <person name="Rubio M."/>
            <person name="Liu C."/>
            <person name="Kukat C."/>
            <person name="Ruiz D."/>
            <person name="Huettel B."/>
            <person name="Schneeberger K."/>
        </authorList>
    </citation>
    <scope>NUCLEOTIDE SEQUENCE [LARGE SCALE GENOMIC DNA]</scope>
    <source>
        <strain evidence="2">cv. Rojo Pasion</strain>
    </source>
</reference>
<organism evidence="1 2">
    <name type="scientific">Prunus armeniaca</name>
    <name type="common">Apricot</name>
    <name type="synonym">Armeniaca vulgaris</name>
    <dbReference type="NCBI Taxonomy" id="36596"/>
    <lineage>
        <taxon>Eukaryota</taxon>
        <taxon>Viridiplantae</taxon>
        <taxon>Streptophyta</taxon>
        <taxon>Embryophyta</taxon>
        <taxon>Tracheophyta</taxon>
        <taxon>Spermatophyta</taxon>
        <taxon>Magnoliopsida</taxon>
        <taxon>eudicotyledons</taxon>
        <taxon>Gunneridae</taxon>
        <taxon>Pentapetalae</taxon>
        <taxon>rosids</taxon>
        <taxon>fabids</taxon>
        <taxon>Rosales</taxon>
        <taxon>Rosaceae</taxon>
        <taxon>Amygdaloideae</taxon>
        <taxon>Amygdaleae</taxon>
        <taxon>Prunus</taxon>
    </lineage>
</organism>
<dbReference type="AlphaFoldDB" id="A0A6J5X8E9"/>
<gene>
    <name evidence="1" type="ORF">ORAREDHAP_LOCUS28827</name>
</gene>
<evidence type="ECO:0000313" key="1">
    <source>
        <dbReference type="EMBL" id="CAB4308797.1"/>
    </source>
</evidence>